<feature type="signal peptide" evidence="3">
    <location>
        <begin position="1"/>
        <end position="21"/>
    </location>
</feature>
<dbReference type="PANTHER" id="PTHR32305:SF15">
    <property type="entry name" value="PROTEIN RHSA-RELATED"/>
    <property type="match status" value="1"/>
</dbReference>
<evidence type="ECO:0000256" key="1">
    <source>
        <dbReference type="ARBA" id="ARBA00022729"/>
    </source>
</evidence>
<sequence length="3595" mass="400557">MYIRKSLYVLVLVLFSAFSFAQQEEVTGGISVGTQLHSLPTLQVVDTKYSSLNQYSVFTSVNPAVYVHFGFKDNTSDLAAYNTIYYCEVNLLVTPYNNTGGAMSAYNVTLKIKHDNVTESVAFDDYKVHKLPNIHKATVKVQSIQYKNNLDQNISLVTNSVAYLELKFSTERYYNLENTTVSPARRFIKYNGLVPVTVANASDGAEELEISWTRNATAPATEYELEWTWIDSYSEGGGTIPAAQIPLTELSFKLNSTRIQTKELSYKIPLIFAKGYLVYRVRPVGRFLDDTKKIYYGSWSNGVSDTWRFVEQWGSYATIDADHELGKKNWQYQASFAEDGKKKEVVSYFDGTLRNRQTVTKMNSNNKAIVGEVIYDNQGRPAVEVLPTPIQASGIRFYKDLNKNETNALYTHHDFDWDTTSEPGCDPLLPSGMIANSGSSKYYSDQNTVLNNFQDFVPDAKKYPFSQIEYTPDNTGRIRRKGGVGLDHQLGKGHEMQYFYAQPEQEELNRLFGYRVGDFKRYKKNVVIDPNKQVSVSYLDPQGRTIATALAGDKLGNLISLDDETNAALHQNTITEILVGNNNKFVSGENGMLEDGLRLVTQVGTEKEGLIKFGYNLTHNTNTFNDICIGNKHYPFVFDWTISMQDDCANEMLLPADLPNTTPGLSATLGTLNLNSTTPSLPAISLTANIDSKTLKVGTYSLSKIVKVNKQALEAYADDYVNEIRKETSECYPDIKQYEVDIDMADCNVTCQSCEKSLICTYLSASDCVLFTSKFGADVTSLGNVAAREEYVQKALRAYIISNLNQEFNGSSFAYSGTQYIDNNASVPQYLINSYVIRFTKEFTELLNGCRELCIQPDDVCDINATMLLADVSPNGQYGSLAGIYFQGTTPEEYQQNSLANEELAQLSLFNDNNKLYYGGTVTTTTSSGLKSNYVWRRPATPYKESDGSVSRVRVVQLADGSYSPALNQNAVVTTDPENPGTNIRLTSPEYLTNVTDFLSNWKPSWAESLLPYHPEYKYYKYNLTICTTKNTIGVNSDAYDQQLRAVDFNVAFVPNGIVSKMKKITDGVPVTEVDPFYLATMTVVEDATDYNLRKSLMTEAMNTNYEGIKIGTQSLNMLQTAYYTAVFGNGIVPQSVYQPLVTRSFDDLLTAINNGDQGRVTPFVKELIWKNFMSNYIGLKQKTRTVFSHIYALKNNGYNGCIGDNENLDTFVTLLNKYTANYSAVLDKINAAFATTPPTGVLPVCGTSTYTLYQNKEKRFVPADYGYNSGVTDEQAIDDIISDTDIKMFQETGKCPLAFDMENFLIGLTNTRIQNQGLLINNVNAYSMPFLVKDLFDALLLDQTAYYANPINVAIKGSINANALEIDFIGNGTSIADKIQLYFVIPNPNSYVNTCGEVVAAPSWDTYNTAFTITNFKNIYYVPGSFAEDGKYKFQIIATIKRMTGNCSLEEEVVLEGYTKAAVGECGFGGSDVASGNNETEMGTGCVKRSRFEKALVRVMNKLKGNVLTGQGQLFGTAVSLNGTPNVSQDIYTYNNSIMPSVIGDTNLNAKWSYSNGNFSITGATPVSIYDLVNENNVPVILNTVQFYRITGVDIKKNIINGNIVGDDKITINYLGSDKLLHTLKGRISELNYDCNCTKEVLLKEEAEAKFLKMITHVWFRKDQSPPLDDATTDYRHQTLDDLAPFITLPDISVNYLHREWTNDGLSQKKGMKFNFNIKELSCLLTLNALTVPDRPQFNEDDFLNKITHFSNFKLTERVGSGAYNFTVYAHHSDYLVRRTGNPFGDRIAPAGVKLITGQITCLQNVECEDEIAVSGILGTMLTDILVEAIGGGFGEGYVPNGLTALIPHLDLPAGNGPIGISTYQSVDNSAFSQIRFHFSSNPDCEVVLTMPNTHLNENDIVSIGEISFTNNNYSEFTAVVFNNRGEKKIATGTIKCLQFKNCLVNVPAPCQTCIPETVMPVACNEKWSVFKSQMAILVPDYIMPDYLSVNAQHFCDANLGYISSDYLNYLTKMQVNSVSHPMYLTLTMFGATKLNYGYSGTGIVIEAYKSFIQQGGNLGWQAFVDQYFVKNNICPPMPLAPTINLDVTNVLSPCEIFTNTVKETYLKELEEDYYNNKREEFKVKYIKAAIDGLNESLKKNAADKEYQYTLYYYDQAGNLVQTVPPQGVSRLTPASDLTINEVRKTTPEEVATTVNGVTVDPAHTMKTQYRYNSLNQLIWQKTPDGGETVFAYDALGRIIASQNSKQKADSANGVYSYTRYDGLGRIIEAGEIVVPGATTYTIDANRGRLILAGATVNEFNTGYNRREVTRTLYSTPVQNTESWFTGYQLDNSYKRVSAVLYYDQLAQEIGEVVAYDGYNNAILYDYDVHGNVKELIYHINKNDLRTRNQDIKKIVYNYDLISGNVNNVIYQPNKKDQFIHKYEYDADNRITQVFTSKDNVIWEKEANYAYYEHGPLGRTEIGDKKVQGLDYLYTIQGWLKGVNSERLAYYDSAFGGYRIPDAGLDGTNTALDAFGYTLNYYNGDYASRFNAATAVDNRVLSYSKGLNMEGTQNLYNGNIKEMVTSLLDLSQTGLPSQYNRYQYDQLNRIKDMTSVRQINNTTSFETSYKSNYTYDRNGNLLALNRWAPKSKTAATATLMDQLTYNYQAGTNKLTHVDDTVANGEFTNDAGNPNDTSLDIDDQAPNNYKYDAIGQLTEDVKEGLNINWRVDGKVKSVTKNDGSVISFEYDGLGNRIAKTVTKGANSTTTFYQRDAQGNVLSTYEMVKSGTQTNYYLVEQEIYGSSRLGIEKGRKEITEEAGRTVVAQAGRMVATSETLMTAMQLANNLPNVWGLKFTGTNKTTWTDPNENLNFFPEFGGLTEQVEIASHFEIASSFTSGTKLVAMLQGIKYPNDEKYCRSMLRIDIERDPVRKVYIPIITIETMTRFIRPNGRWWKHYTYLDKHHYRMSAGIPESKWDMKYTMTLKPDLISTDMYTPVLVLNGNVYTDFEYTHEQPYFDVEDDGIVNYPTGPAARNSIGSETVHNRVTDEMTIPGVPMEMCDFSYTIDNGQSDENIIVNTFPFDEGNVPNAQPVSTNNQLTMQRFAVDYVQSYCGPREGDMDGDGILDHLDNCPTVPNHNQEDADGDGVGDACDNCKLIANPDQLDSDGDGIGDACDNCKFTYNPDQADANQNGIGDVCEEGNDQGEGTGVTADPNKFVTLSRSVGDKNYELSNHLGNVLSVVTDRKLITNVGSSFVFKPDVVAYNDYYPFGMLVPNRHGSSELYRYGFQGQEKDNELKGEGNSLNYTFRMHDPRVGRFFAVDPLTAKYPFYSPYQFSGNRVIDMVELEGLEPAKPGEGTSSGSLEYVGTDGLPNGTPKPAKQLDEIVVQGCLKSPSLDVRYIDSVITTPSLQQTLLDLNNPPLNTPVERTTPPIEKPKPYTGHPYFHPNIYKFGGSGIYGPYNPQAISLSGTIGASGLFGQGSFTFGFALDNHNNGAFYWSSNYALGLTGELPNIGASLDLSFHDNYGDNNTTPVLEGLGGSAITYSGGWFLSGGYGKSAYRSEGVGDFNWANNGVETKSISFGFKTRPSIHRVVQNGDVYTVSQIREKLGLK</sequence>
<keyword evidence="6" id="KW-1185">Reference proteome</keyword>
<proteinExistence type="predicted"/>
<dbReference type="SUPFAM" id="SSF103647">
    <property type="entry name" value="TSP type-3 repeat"/>
    <property type="match status" value="1"/>
</dbReference>
<dbReference type="Pfam" id="PF02412">
    <property type="entry name" value="TSP_3"/>
    <property type="match status" value="2"/>
</dbReference>
<feature type="region of interest" description="Disordered" evidence="2">
    <location>
        <begin position="3399"/>
        <end position="3421"/>
    </location>
</feature>
<dbReference type="Pfam" id="PF20041">
    <property type="entry name" value="DUF6443"/>
    <property type="match status" value="1"/>
</dbReference>
<dbReference type="Gene3D" id="2.180.10.10">
    <property type="entry name" value="RHS repeat-associated core"/>
    <property type="match status" value="1"/>
</dbReference>
<dbReference type="RefSeq" id="WP_256552154.1">
    <property type="nucleotide sequence ID" value="NZ_CP101751.1"/>
</dbReference>
<dbReference type="InterPro" id="IPR050708">
    <property type="entry name" value="T6SS_VgrG/RHS"/>
</dbReference>
<name>A0ABY5IW24_9FLAO</name>
<feature type="chain" id="PRO_5047548151" evidence="3">
    <location>
        <begin position="22"/>
        <end position="3595"/>
    </location>
</feature>
<evidence type="ECO:0000256" key="2">
    <source>
        <dbReference type="SAM" id="MobiDB-lite"/>
    </source>
</evidence>
<dbReference type="EMBL" id="CP101751">
    <property type="protein sequence ID" value="UUC46490.1"/>
    <property type="molecule type" value="Genomic_DNA"/>
</dbReference>
<dbReference type="InterPro" id="IPR003367">
    <property type="entry name" value="Thrombospondin_3-like_rpt"/>
</dbReference>
<organism evidence="5 6">
    <name type="scientific">Flavobacterium cerinum</name>
    <dbReference type="NCBI Taxonomy" id="2502784"/>
    <lineage>
        <taxon>Bacteria</taxon>
        <taxon>Pseudomonadati</taxon>
        <taxon>Bacteroidota</taxon>
        <taxon>Flavobacteriia</taxon>
        <taxon>Flavobacteriales</taxon>
        <taxon>Flavobacteriaceae</taxon>
        <taxon>Flavobacterium</taxon>
    </lineage>
</organism>
<keyword evidence="1 3" id="KW-0732">Signal</keyword>
<evidence type="ECO:0000259" key="4">
    <source>
        <dbReference type="Pfam" id="PF20041"/>
    </source>
</evidence>
<dbReference type="PANTHER" id="PTHR32305">
    <property type="match status" value="1"/>
</dbReference>
<dbReference type="Proteomes" id="UP001059844">
    <property type="component" value="Chromosome"/>
</dbReference>
<dbReference type="InterPro" id="IPR006530">
    <property type="entry name" value="YD"/>
</dbReference>
<dbReference type="NCBIfam" id="TIGR03696">
    <property type="entry name" value="Rhs_assc_core"/>
    <property type="match status" value="1"/>
</dbReference>
<feature type="compositionally biased region" description="Low complexity" evidence="2">
    <location>
        <begin position="3399"/>
        <end position="3408"/>
    </location>
</feature>
<dbReference type="Gene3D" id="4.10.1080.10">
    <property type="entry name" value="TSP type-3 repeat"/>
    <property type="match status" value="1"/>
</dbReference>
<dbReference type="InterPro" id="IPR022385">
    <property type="entry name" value="Rhs_assc_core"/>
</dbReference>
<feature type="domain" description="DUF6443" evidence="4">
    <location>
        <begin position="334"/>
        <end position="411"/>
    </location>
</feature>
<reference evidence="5" key="1">
    <citation type="submission" date="2022-07" db="EMBL/GenBank/DDBJ databases">
        <title>Isolation, identification, and degradation of a PFOSA degrading strain from sewage treatment plant.</title>
        <authorList>
            <person name="Zhang L."/>
            <person name="Huo Y."/>
        </authorList>
    </citation>
    <scope>NUCLEOTIDE SEQUENCE</scope>
    <source>
        <strain evidence="5">C1</strain>
    </source>
</reference>
<accession>A0ABY5IW24</accession>
<evidence type="ECO:0000256" key="3">
    <source>
        <dbReference type="SAM" id="SignalP"/>
    </source>
</evidence>
<dbReference type="InterPro" id="IPR045619">
    <property type="entry name" value="DUF6443"/>
</dbReference>
<dbReference type="NCBIfam" id="TIGR01643">
    <property type="entry name" value="YD_repeat_2x"/>
    <property type="match status" value="1"/>
</dbReference>
<evidence type="ECO:0000313" key="5">
    <source>
        <dbReference type="EMBL" id="UUC46490.1"/>
    </source>
</evidence>
<evidence type="ECO:0000313" key="6">
    <source>
        <dbReference type="Proteomes" id="UP001059844"/>
    </source>
</evidence>
<protein>
    <submittedName>
        <fullName evidence="5">Thrombospondin type 3 repeat-containing protein</fullName>
    </submittedName>
</protein>
<dbReference type="InterPro" id="IPR028974">
    <property type="entry name" value="TSP_type-3_rpt"/>
</dbReference>
<gene>
    <name evidence="5" type="ORF">NOX80_04640</name>
</gene>